<protein>
    <submittedName>
        <fullName evidence="2">Uncharacterized protein</fullName>
    </submittedName>
</protein>
<evidence type="ECO:0000313" key="3">
    <source>
        <dbReference type="Proteomes" id="UP000249135"/>
    </source>
</evidence>
<organism evidence="2 3">
    <name type="scientific">Variovorax paradoxus</name>
    <dbReference type="NCBI Taxonomy" id="34073"/>
    <lineage>
        <taxon>Bacteria</taxon>
        <taxon>Pseudomonadati</taxon>
        <taxon>Pseudomonadota</taxon>
        <taxon>Betaproteobacteria</taxon>
        <taxon>Burkholderiales</taxon>
        <taxon>Comamonadaceae</taxon>
        <taxon>Variovorax</taxon>
    </lineage>
</organism>
<feature type="region of interest" description="Disordered" evidence="1">
    <location>
        <begin position="198"/>
        <end position="218"/>
    </location>
</feature>
<comment type="caution">
    <text evidence="2">The sequence shown here is derived from an EMBL/GenBank/DDBJ whole genome shotgun (WGS) entry which is preliminary data.</text>
</comment>
<dbReference type="AlphaFoldDB" id="A0A2W5QCP5"/>
<name>A0A2W5QCP5_VARPD</name>
<reference evidence="2 3" key="1">
    <citation type="submission" date="2017-08" db="EMBL/GenBank/DDBJ databases">
        <title>Infants hospitalized years apart are colonized by the same room-sourced microbial strains.</title>
        <authorList>
            <person name="Brooks B."/>
            <person name="Olm M.R."/>
            <person name="Firek B.A."/>
            <person name="Baker R."/>
            <person name="Thomas B.C."/>
            <person name="Morowitz M.J."/>
            <person name="Banfield J.F."/>
        </authorList>
    </citation>
    <scope>NUCLEOTIDE SEQUENCE [LARGE SCALE GENOMIC DNA]</scope>
    <source>
        <strain evidence="2">S2_005_003_R2_41</strain>
    </source>
</reference>
<accession>A0A2W5QCP5</accession>
<proteinExistence type="predicted"/>
<dbReference type="EMBL" id="QFPP01000060">
    <property type="protein sequence ID" value="PZQ76171.1"/>
    <property type="molecule type" value="Genomic_DNA"/>
</dbReference>
<evidence type="ECO:0000256" key="1">
    <source>
        <dbReference type="SAM" id="MobiDB-lite"/>
    </source>
</evidence>
<gene>
    <name evidence="2" type="ORF">DI563_07680</name>
</gene>
<sequence>MRTDLSRALAFDSSFVLGDGVQDIASVSTGLQRALEPIELVHMLLNGLCSPLVAVSVAQGVQIAVGFEVAHRNDDVHMRQAGLVLPRGGVRLVRDLRYVGLSVEHVLAGVIGRHQQLPVHVDHVSHGLGVDLAWRRIRGRGELLREAQGDVQVAGVPFLPWLDGVDGGIEHVDVAGQGQPIVDELAVELPALLSSPLQVLDDPAGGRANPREHGPKPQ</sequence>
<evidence type="ECO:0000313" key="2">
    <source>
        <dbReference type="EMBL" id="PZQ76171.1"/>
    </source>
</evidence>
<dbReference type="Proteomes" id="UP000249135">
    <property type="component" value="Unassembled WGS sequence"/>
</dbReference>
<feature type="compositionally biased region" description="Basic and acidic residues" evidence="1">
    <location>
        <begin position="209"/>
        <end position="218"/>
    </location>
</feature>